<keyword evidence="4" id="KW-1185">Reference proteome</keyword>
<organism evidence="3 4">
    <name type="scientific">Gymnopus androsaceus JB14</name>
    <dbReference type="NCBI Taxonomy" id="1447944"/>
    <lineage>
        <taxon>Eukaryota</taxon>
        <taxon>Fungi</taxon>
        <taxon>Dikarya</taxon>
        <taxon>Basidiomycota</taxon>
        <taxon>Agaricomycotina</taxon>
        <taxon>Agaricomycetes</taxon>
        <taxon>Agaricomycetidae</taxon>
        <taxon>Agaricales</taxon>
        <taxon>Marasmiineae</taxon>
        <taxon>Omphalotaceae</taxon>
        <taxon>Gymnopus</taxon>
    </lineage>
</organism>
<evidence type="ECO:0000256" key="1">
    <source>
        <dbReference type="ARBA" id="ARBA00008239"/>
    </source>
</evidence>
<name>A0A6A4GLF6_9AGAR</name>
<dbReference type="EMBL" id="ML769909">
    <property type="protein sequence ID" value="KAE9386137.1"/>
    <property type="molecule type" value="Genomic_DNA"/>
</dbReference>
<evidence type="ECO:0000256" key="2">
    <source>
        <dbReference type="ARBA" id="ARBA00023186"/>
    </source>
</evidence>
<dbReference type="Proteomes" id="UP000799118">
    <property type="component" value="Unassembled WGS sequence"/>
</dbReference>
<dbReference type="GO" id="GO:0005524">
    <property type="term" value="F:ATP binding"/>
    <property type="evidence" value="ECO:0007669"/>
    <property type="project" value="InterPro"/>
</dbReference>
<dbReference type="OrthoDB" id="3032170at2759"/>
<dbReference type="Gene3D" id="3.30.230.80">
    <property type="match status" value="1"/>
</dbReference>
<comment type="similarity">
    <text evidence="1">Belongs to the heat shock protein 90 family.</text>
</comment>
<dbReference type="AlphaFoldDB" id="A0A6A4GLF6"/>
<evidence type="ECO:0000313" key="4">
    <source>
        <dbReference type="Proteomes" id="UP000799118"/>
    </source>
</evidence>
<protein>
    <submittedName>
        <fullName evidence="3">HSP90-domain-containing protein</fullName>
    </submittedName>
</protein>
<dbReference type="InterPro" id="IPR020568">
    <property type="entry name" value="Ribosomal_Su5_D2-typ_SF"/>
</dbReference>
<reference evidence="3" key="1">
    <citation type="journal article" date="2019" name="Environ. Microbiol.">
        <title>Fungal ecological strategies reflected in gene transcription - a case study of two litter decomposers.</title>
        <authorList>
            <person name="Barbi F."/>
            <person name="Kohler A."/>
            <person name="Barry K."/>
            <person name="Baskaran P."/>
            <person name="Daum C."/>
            <person name="Fauchery L."/>
            <person name="Ihrmark K."/>
            <person name="Kuo A."/>
            <person name="LaButti K."/>
            <person name="Lipzen A."/>
            <person name="Morin E."/>
            <person name="Grigoriev I.V."/>
            <person name="Henrissat B."/>
            <person name="Lindahl B."/>
            <person name="Martin F."/>
        </authorList>
    </citation>
    <scope>NUCLEOTIDE SEQUENCE</scope>
    <source>
        <strain evidence="3">JB14</strain>
    </source>
</reference>
<keyword evidence="2" id="KW-0143">Chaperone</keyword>
<gene>
    <name evidence="3" type="ORF">BT96DRAFT_1006381</name>
</gene>
<dbReference type="SUPFAM" id="SSF54211">
    <property type="entry name" value="Ribosomal protein S5 domain 2-like"/>
    <property type="match status" value="1"/>
</dbReference>
<dbReference type="Pfam" id="PF00183">
    <property type="entry name" value="HSP90"/>
    <property type="match status" value="1"/>
</dbReference>
<dbReference type="GO" id="GO:0140662">
    <property type="term" value="F:ATP-dependent protein folding chaperone"/>
    <property type="evidence" value="ECO:0007669"/>
    <property type="project" value="InterPro"/>
</dbReference>
<accession>A0A6A4GLF6</accession>
<dbReference type="InterPro" id="IPR001404">
    <property type="entry name" value="Hsp90_fam"/>
</dbReference>
<dbReference type="GO" id="GO:0051082">
    <property type="term" value="F:unfolded protein binding"/>
    <property type="evidence" value="ECO:0007669"/>
    <property type="project" value="InterPro"/>
</dbReference>
<evidence type="ECO:0000313" key="3">
    <source>
        <dbReference type="EMBL" id="KAE9386137.1"/>
    </source>
</evidence>
<dbReference type="GO" id="GO:0016887">
    <property type="term" value="F:ATP hydrolysis activity"/>
    <property type="evidence" value="ECO:0007669"/>
    <property type="project" value="InterPro"/>
</dbReference>
<proteinExistence type="inferred from homology"/>
<sequence length="163" mass="19531">MNNTSVSCWYHNPPLGRVTEACFYFKEDQLEYLEEKNIDIVKKHFEEVEKLRTMRKWRPTPWRSFILNVHLSISLSRRNIKLYVRVFIVDDDYKDAISKYLNLVKGIIDSEDLPLNMSHETLQQNKIPAVIRKNIVKKYIKLISERYTIDPRQGERNSVTERK</sequence>
<dbReference type="PANTHER" id="PTHR11528">
    <property type="entry name" value="HEAT SHOCK PROTEIN 90 FAMILY MEMBER"/>
    <property type="match status" value="1"/>
</dbReference>